<feature type="compositionally biased region" description="Basic and acidic residues" evidence="3">
    <location>
        <begin position="351"/>
        <end position="361"/>
    </location>
</feature>
<dbReference type="Gene3D" id="3.50.50.60">
    <property type="entry name" value="FAD/NAD(P)-binding domain"/>
    <property type="match status" value="1"/>
</dbReference>
<dbReference type="InterPro" id="IPR027477">
    <property type="entry name" value="Succ_DH/fumarate_Rdtase_cat_sf"/>
</dbReference>
<dbReference type="PROSITE" id="PS50255">
    <property type="entry name" value="CYTOCHROME_B5_2"/>
    <property type="match status" value="1"/>
</dbReference>
<dbReference type="InterPro" id="IPR005135">
    <property type="entry name" value="Endo/exonuclease/phosphatase"/>
</dbReference>
<feature type="compositionally biased region" description="Basic and acidic residues" evidence="3">
    <location>
        <begin position="2647"/>
        <end position="2656"/>
    </location>
</feature>
<feature type="compositionally biased region" description="Basic residues" evidence="3">
    <location>
        <begin position="3088"/>
        <end position="3098"/>
    </location>
</feature>
<feature type="compositionally biased region" description="Low complexity" evidence="3">
    <location>
        <begin position="1010"/>
        <end position="1032"/>
    </location>
</feature>
<dbReference type="PANTHER" id="PTHR43400:SF1">
    <property type="entry name" value="FUMARATE REDUCTASE"/>
    <property type="match status" value="1"/>
</dbReference>
<dbReference type="InterPro" id="IPR034804">
    <property type="entry name" value="SQR/QFR_C/D"/>
</dbReference>
<dbReference type="InterPro" id="IPR050315">
    <property type="entry name" value="FAD-oxidoreductase_2"/>
</dbReference>
<feature type="region of interest" description="Disordered" evidence="3">
    <location>
        <begin position="3009"/>
        <end position="3029"/>
    </location>
</feature>
<feature type="transmembrane region" description="Helical" evidence="4">
    <location>
        <begin position="3650"/>
        <end position="3670"/>
    </location>
</feature>
<comment type="caution">
    <text evidence="6">The sequence shown here is derived from an EMBL/GenBank/DDBJ whole genome shotgun (WGS) entry which is preliminary data.</text>
</comment>
<dbReference type="Pfam" id="PF03372">
    <property type="entry name" value="Exo_endo_phos"/>
    <property type="match status" value="1"/>
</dbReference>
<feature type="region of interest" description="Disordered" evidence="3">
    <location>
        <begin position="2647"/>
        <end position="2676"/>
    </location>
</feature>
<feature type="region of interest" description="Disordered" evidence="3">
    <location>
        <begin position="1576"/>
        <end position="1595"/>
    </location>
</feature>
<feature type="region of interest" description="Disordered" evidence="3">
    <location>
        <begin position="3370"/>
        <end position="3404"/>
    </location>
</feature>
<feature type="compositionally biased region" description="Low complexity" evidence="3">
    <location>
        <begin position="3014"/>
        <end position="3028"/>
    </location>
</feature>
<evidence type="ECO:0000256" key="3">
    <source>
        <dbReference type="SAM" id="MobiDB-lite"/>
    </source>
</evidence>
<evidence type="ECO:0000259" key="5">
    <source>
        <dbReference type="PROSITE" id="PS50255"/>
    </source>
</evidence>
<dbReference type="InterPro" id="IPR003953">
    <property type="entry name" value="FAD-dep_OxRdtase_2_FAD-bd"/>
</dbReference>
<evidence type="ECO:0000313" key="7">
    <source>
        <dbReference type="Proteomes" id="UP001189429"/>
    </source>
</evidence>
<dbReference type="SUPFAM" id="SSF81343">
    <property type="entry name" value="Fumarate reductase respiratory complex transmembrane subunits"/>
    <property type="match status" value="1"/>
</dbReference>
<dbReference type="SUPFAM" id="SSF55856">
    <property type="entry name" value="Cytochrome b5-like heme/steroid binding domain"/>
    <property type="match status" value="1"/>
</dbReference>
<dbReference type="Gene3D" id="3.10.120.10">
    <property type="entry name" value="Cytochrome b5-like heme/steroid binding domain"/>
    <property type="match status" value="1"/>
</dbReference>
<dbReference type="InterPro" id="IPR000477">
    <property type="entry name" value="RT_dom"/>
</dbReference>
<dbReference type="InterPro" id="IPR036400">
    <property type="entry name" value="Cyt_B5-like_heme/steroid_sf"/>
</dbReference>
<dbReference type="Gene3D" id="3.90.700.10">
    <property type="entry name" value="Succinate dehydrogenase/fumarate reductase flavoprotein, catalytic domain"/>
    <property type="match status" value="1"/>
</dbReference>
<feature type="region of interest" description="Disordered" evidence="3">
    <location>
        <begin position="231"/>
        <end position="250"/>
    </location>
</feature>
<feature type="region of interest" description="Disordered" evidence="3">
    <location>
        <begin position="3082"/>
        <end position="3119"/>
    </location>
</feature>
<keyword evidence="4" id="KW-0472">Membrane</keyword>
<feature type="compositionally biased region" description="Basic and acidic residues" evidence="3">
    <location>
        <begin position="3099"/>
        <end position="3111"/>
    </location>
</feature>
<dbReference type="CDD" id="cd22744">
    <property type="entry name" value="OTU"/>
    <property type="match status" value="1"/>
</dbReference>
<feature type="compositionally biased region" description="Basic and acidic residues" evidence="3">
    <location>
        <begin position="3380"/>
        <end position="3393"/>
    </location>
</feature>
<feature type="region of interest" description="Disordered" evidence="3">
    <location>
        <begin position="1007"/>
        <end position="1041"/>
    </location>
</feature>
<dbReference type="Gene3D" id="1.20.1300.10">
    <property type="entry name" value="Fumarate reductase/succinate dehydrogenase, transmembrane subunit"/>
    <property type="match status" value="1"/>
</dbReference>
<dbReference type="Proteomes" id="UP001189429">
    <property type="component" value="Unassembled WGS sequence"/>
</dbReference>
<protein>
    <recommendedName>
        <fullName evidence="5">Cytochrome b5 heme-binding domain-containing protein</fullName>
    </recommendedName>
</protein>
<feature type="region of interest" description="Disordered" evidence="3">
    <location>
        <begin position="3809"/>
        <end position="3830"/>
    </location>
</feature>
<feature type="region of interest" description="Disordered" evidence="3">
    <location>
        <begin position="342"/>
        <end position="361"/>
    </location>
</feature>
<accession>A0ABN9Q2J5</accession>
<feature type="region of interest" description="Disordered" evidence="3">
    <location>
        <begin position="694"/>
        <end position="789"/>
    </location>
</feature>
<dbReference type="Pfam" id="PF00890">
    <property type="entry name" value="FAD_binding_2"/>
    <property type="match status" value="1"/>
</dbReference>
<dbReference type="InterPro" id="IPR036188">
    <property type="entry name" value="FAD/NAD-bd_sf"/>
</dbReference>
<feature type="compositionally biased region" description="Basic and acidic residues" evidence="3">
    <location>
        <begin position="2408"/>
        <end position="2419"/>
    </location>
</feature>
<dbReference type="Pfam" id="PF00173">
    <property type="entry name" value="Cyt-b5"/>
    <property type="match status" value="1"/>
</dbReference>
<keyword evidence="4" id="KW-0812">Transmembrane</keyword>
<evidence type="ECO:0000256" key="2">
    <source>
        <dbReference type="ARBA" id="ARBA00023002"/>
    </source>
</evidence>
<dbReference type="InterPro" id="IPR036691">
    <property type="entry name" value="Endo/exonu/phosph_ase_sf"/>
</dbReference>
<feature type="domain" description="Cytochrome b5 heme-binding" evidence="5">
    <location>
        <begin position="3406"/>
        <end position="3482"/>
    </location>
</feature>
<proteinExistence type="predicted"/>
<organism evidence="6 7">
    <name type="scientific">Prorocentrum cordatum</name>
    <dbReference type="NCBI Taxonomy" id="2364126"/>
    <lineage>
        <taxon>Eukaryota</taxon>
        <taxon>Sar</taxon>
        <taxon>Alveolata</taxon>
        <taxon>Dinophyceae</taxon>
        <taxon>Prorocentrales</taxon>
        <taxon>Prorocentraceae</taxon>
        <taxon>Prorocentrum</taxon>
    </lineage>
</organism>
<evidence type="ECO:0000313" key="6">
    <source>
        <dbReference type="EMBL" id="CAK0798422.1"/>
    </source>
</evidence>
<keyword evidence="2" id="KW-0560">Oxidoreductase</keyword>
<keyword evidence="7" id="KW-1185">Reference proteome</keyword>
<feature type="region of interest" description="Disordered" evidence="3">
    <location>
        <begin position="272"/>
        <end position="306"/>
    </location>
</feature>
<dbReference type="Pfam" id="PF00078">
    <property type="entry name" value="RVT_1"/>
    <property type="match status" value="2"/>
</dbReference>
<name>A0ABN9Q2J5_9DINO</name>
<dbReference type="SMART" id="SM01117">
    <property type="entry name" value="Cyt-b5"/>
    <property type="match status" value="1"/>
</dbReference>
<dbReference type="PANTHER" id="PTHR43400">
    <property type="entry name" value="FUMARATE REDUCTASE"/>
    <property type="match status" value="1"/>
</dbReference>
<feature type="transmembrane region" description="Helical" evidence="4">
    <location>
        <begin position="3723"/>
        <end position="3743"/>
    </location>
</feature>
<dbReference type="Gene3D" id="3.60.10.10">
    <property type="entry name" value="Endonuclease/exonuclease/phosphatase"/>
    <property type="match status" value="1"/>
</dbReference>
<dbReference type="InterPro" id="IPR001199">
    <property type="entry name" value="Cyt_B5-like_heme/steroid-bd"/>
</dbReference>
<feature type="transmembrane region" description="Helical" evidence="4">
    <location>
        <begin position="3528"/>
        <end position="3548"/>
    </location>
</feature>
<sequence>MGMTSGYNVECISRSKIQGSLLISRKQKRGIVSLSDLALPEHTASCAQICFEALETRRRPHGPNANKLQMQHHRLFRWHRERVRASSRRTADPTPCCKRARVATIEGENGVVSSMGMSSDELFECYPWGPGYRLAADANVYEFSFTLEPIEILGDLLSSLGLDENEGFNLRSFGCIDSYSGEPATHQSAFVLTEYESSFTLDSLEFLDTNLSPSMGSAGYEDFDTNDSWDPLYGGGGKGGSRTSQRVRADKSQIQDQLIALATAVAELQRAQMGTRTTPKAGRAEARPSKPTTTRPRRQRRQREDTPIVAKLRSLLSVVDGGMNVTQTQVISKLREVISTFTPGASPSARDAPEAPQEKEPPQVRARLFQDPWGQAKIVTSSAVRASLEQSTEPMVILAATRAEYEQCERARKALGNRQNITYVVLDSNGPDSVLLEGQRGPRSAKANITYLSESAPKCAGLHAAMKDDEPVPATKLKLVNFRITISAEFADETLFHVASAEPQTTPALVLGDVLAERVLRTRGAIAYDAEVTCIVSTTEANAADFRTAVPPRGAFIMQQDAPIAPRWLSRRADEEDEEGTRKYYDRVYQLAQQRQGHMLYRPHGKAQLGVAGAAGVHPGEADAIKWHVRNAPAHMVTAQEFTTWATERGFQNVANAARAGARAWTFFGDTPAGVVATVHTFKSGAVVSRAFSKNGAPAKAARQATSKEARQRWGAPKASPQYDAAVAPPPAEERAAAPADAPSGAAAAAAAADGDPAGGARKAGAAPHEAAPPNKHAKGENGKPVPAGPSAPPFTKFFNVRACGGGGDCMYIAVAKGLAAITPSKSIPTADDFEPGGRLQGNLRLAAQEEALKKTFKATTADADKIGTTGTPASSLAVRLLAKRLNVDIYVWSRAPGAEQWVLYGRERGGKLRKKELWLKLEDHHYEWLQPKPDQQETTEYRQTLDCWREKALGYPTSGLQGKGRSLDPDAASILGIPAPSSRAASSRAPAPRLDPEAMSILGIPAPPSTAAASRAPARRPAAASSRGARSILGIPADDPDDETPVAYAKGDYLKCPCGQWAPPAPPAHLSGSQASAWQCNKATVHWRECQGAAPPRLKDQPGSVSRRAIQASFWARPAFREARRAKLFAAHLKWKAALPASVQPGVCSPDERTVSSKVLKGGGIQHHYTCSTCSKSTHLTQFRYYPCRARPATMTRLSMLTAMRGEEAANRAHQAESASRKRFAKTYATRRKELYKIRYADPEQRKTKRLKDKIRFARYRADQKRLSQERRTAKIAKKRPAAGMTELQVATLNVASLRADRLEEIFTFPALRHAHVLCLQEVRLASAKPAWVTRLALKYGWRVVCSTPPPRNAKRAVQQGGTAIFWRPSLGRVAVHRAASHREVAIRTKLGVFTSGHGPAAVRSDPWMGEVVNFTSTVARGTPPVPWCIAGDLNWRPSYVNALPTHAALCAATTPTTLAGASPTRAVGAGIELRLESVAFLPLIPHRGLVIFSAQVAAPSAQATRMRRTTRFTLDPGTLLLASDTEELQSHMDATLPACPAAAPLPERWERWHARAEGTLTAAAHQGWVLQDGAAARPKGSLPTSRRVATTPAVRPAEPMELVRLKRLGRRVAHQLRDHADELIAGPLLRQYVDSALRGRLTAGPKGRPTHAEAHGKISKAISAIQRDLLRDRRSEWRRLFQHFTTDTWRAATAEVHGPSECPSFNAEDMTEEWKRVRVPSDPNYDEQRCAARWEQYAAEAHEPLPKTANAYDEEWCPSYADFRVAVRKAKGSAGYDGWHSSELKLISEHFELLLFELYTLWRDTCETLLVERPTTELQHLLFAWRVVGVPKKDPTQSRPIGVGSVLLRAWPTACEPSLPTPQDAQFACKAGSTVVHACCLWLHACQHGSCGLERDLSKCYDNVPHAVADAALRNAQTPRRVRAVTNAAWRGPRRCQVAGELAGETLWPTRSLAQGDSTAPKVLCHVLSPWEINGTKFLFMDDRSAVFDSVPQMESDAQATNAFDSGTGAIENVGKRQVWKRGDRTQIEHIGILAVPDAPDEPITPAGGWTKLRKCLRAIRGLPRGSEARATAVRAYAKPLWTWCSPVFSLPPPDVVPAAMSAVLSTRCTWWCRGRFWASNIDLHPIFSAVLTAIDRITTWDLRWSTFLEVNFTSFFDAIGFEFLQYDPERGVQFRRSVDEPDVRVRRLCGRRHIFWSDEEMVPHLLRQVCRARALAHASASRHDSEGVDQIDLEASSARAWSTFRDSLTLEDRIHLKIFRCGATRSPTRRWSTTRPDLTAACPSCGGPHRPSARHYVAECAALAGFRQELNDAYHIPPGWWARQPRATLKTGWITFPAHASAARRAELQVAVCRMGLVAMAQMAEDCEASHERDIYELQDRICFAVFFKDESSKNQIRNLRQGWRTKDKERKDAHKAALTSDKTAKLPPHEFGSQRALLFAKFVAIFLSKLPSPSDLREPLEKLKGFSLENLDEPIFRFKPARHPDPKENFAWVFTLMPSNLADFEFLRTLNRISASPLRLDAVGMAHQRSIDGPLVQGMSGKGGGKGKSKTDGDAMLDDLEVFAMNLFIFQNYCGCSAKHMVFSLLEFWSTCAIWPSRASPWHCKHYTGRGVMKFYETGEALAKDMGVPVSVLEQTHKEHFEAAKKTEKDPDGGSFPAYPSGKSWDEASGKTGSGKKFYPFVGKGLILLKFETIMFKVWESGTKECNFGVETSMHIAVQIGSSMDSTPDRALSEVADAVGFRLFKKGGRGNLGNYRTLWLINVIARLLSKIIADRLQKHAEARGLFPETQWGFRGERSTMGPLFIARCVLEMAAEVGEVKAQVVPALVLLLLDIEKAYPPVPRAAADVVFRRAGVPENLRKLIQGLHGSCKYRVRTAEGESRSFELEKGFREGGPSSPVCFNIYHSNVMTDVRRQLLDMFGEEAIKLLGGWLESTGKHNIDTGKRIQAARRIFAKVLKQLPRLGLSDKDRGRALKATVESSLFYGMEARPVNYLEMKQIKKFHNQATSTAPAPKAQARPRPAAAGNDTEVLNTLIRDHLYLRQDFRPVADSVQIAVLFKSDTEVESFHGLAQKWAAKIPEGSKKGKGKNDRKKRKADEGEEAMKTDDGTEASSNKHPFGPKKVFMLFALFSRLMEIATNAKETIQASTDLKREGGKALETLSKLGGEELDNFFTGFVAKVPNPASGRTWLWTLTMNQLLMPQSIKEALAYAIRLTADPAFEVKLEVKRSFQGKPEADLWVYFSELNDCFFTMLFLQEFLAQSKVDEQSEPFYVAIITPVIHYCMGGLEIDTDSACVGTNGKAIPGLYAAGEVAGGVHGNNRLGGNSLLDCVVFGRVAGLAATKCMLGADCKPVSLKDLSGGGLTGEVTAPKNAGGSREDGMNKGAEGGKAKGGAAPAGKGGVKGYSMEEVAKHTSKTDCWVVVAGEVLDVTSFLSQRPGGELAILAFAGKDATEELNMIHPPDVIPKYAPDAAIGVLGAGGGAAPAAAAGAPAATAAAAGEHGARDWKLANDNRNKRMGEYGRVPGPIGALVYMVIAFMKEVLFTIFGQKNFQFTNDRIGLTRSGMFMFIFIIIHAVGNLRVFLGPDDFNGYGHFYVRLYWTGFGFNANIVEEYILLAALLHVAVGLKRTWDISINYTIASGKLNLAISGITLLTFMGTHLFQFRFGDAQPFELRPPPCLINVATLLELRLNLFWVHDADCVKESVRDIYRMEFEVFQSLGWCLFYSSAGAIFATHMRLGWQKAAPAPALEIPKRFHNKAIHIGYITTAFIALVYASFPLYTHVSPMSDGAITPEAPLPVTVAAAGPARADSSDPGPSASQRSAARRSCFSLALLPKR</sequence>
<feature type="non-terminal residue" evidence="6">
    <location>
        <position position="3842"/>
    </location>
</feature>
<reference evidence="6" key="1">
    <citation type="submission" date="2023-10" db="EMBL/GenBank/DDBJ databases">
        <authorList>
            <person name="Chen Y."/>
            <person name="Shah S."/>
            <person name="Dougan E. K."/>
            <person name="Thang M."/>
            <person name="Chan C."/>
        </authorList>
    </citation>
    <scope>NUCLEOTIDE SEQUENCE [LARGE SCALE GENOMIC DNA]</scope>
</reference>
<keyword evidence="4" id="KW-1133">Transmembrane helix</keyword>
<gene>
    <name evidence="6" type="ORF">PCOR1329_LOCUS7183</name>
</gene>
<feature type="transmembrane region" description="Helical" evidence="4">
    <location>
        <begin position="3608"/>
        <end position="3629"/>
    </location>
</feature>
<dbReference type="SUPFAM" id="SSF56219">
    <property type="entry name" value="DNase I-like"/>
    <property type="match status" value="1"/>
</dbReference>
<dbReference type="SUPFAM" id="SSF51905">
    <property type="entry name" value="FAD/NAD(P)-binding domain"/>
    <property type="match status" value="1"/>
</dbReference>
<keyword evidence="1" id="KW-0285">Flavoprotein</keyword>
<feature type="compositionally biased region" description="Low complexity" evidence="3">
    <location>
        <begin position="737"/>
        <end position="768"/>
    </location>
</feature>
<evidence type="ECO:0000256" key="1">
    <source>
        <dbReference type="ARBA" id="ARBA00022630"/>
    </source>
</evidence>
<feature type="region of interest" description="Disordered" evidence="3">
    <location>
        <begin position="2408"/>
        <end position="2429"/>
    </location>
</feature>
<feature type="transmembrane region" description="Helical" evidence="4">
    <location>
        <begin position="3764"/>
        <end position="3782"/>
    </location>
</feature>
<evidence type="ECO:0000256" key="4">
    <source>
        <dbReference type="SAM" id="Phobius"/>
    </source>
</evidence>
<dbReference type="EMBL" id="CAUYUJ010001943">
    <property type="protein sequence ID" value="CAK0798422.1"/>
    <property type="molecule type" value="Genomic_DNA"/>
</dbReference>
<feature type="transmembrane region" description="Helical" evidence="4">
    <location>
        <begin position="3569"/>
        <end position="3588"/>
    </location>
</feature>